<organism evidence="1 2">
    <name type="scientific">Rhizopus oryzae</name>
    <name type="common">Mucormycosis agent</name>
    <name type="synonym">Rhizopus arrhizus var. delemar</name>
    <dbReference type="NCBI Taxonomy" id="64495"/>
    <lineage>
        <taxon>Eukaryota</taxon>
        <taxon>Fungi</taxon>
        <taxon>Fungi incertae sedis</taxon>
        <taxon>Mucoromycota</taxon>
        <taxon>Mucoromycotina</taxon>
        <taxon>Mucoromycetes</taxon>
        <taxon>Mucorales</taxon>
        <taxon>Mucorineae</taxon>
        <taxon>Rhizopodaceae</taxon>
        <taxon>Rhizopus</taxon>
    </lineage>
</organism>
<evidence type="ECO:0000313" key="2">
    <source>
        <dbReference type="Proteomes" id="UP000716291"/>
    </source>
</evidence>
<reference evidence="1" key="1">
    <citation type="journal article" date="2020" name="Microb. Genom.">
        <title>Genetic diversity of clinical and environmental Mucorales isolates obtained from an investigation of mucormycosis cases among solid organ transplant recipients.</title>
        <authorList>
            <person name="Nguyen M.H."/>
            <person name="Kaul D."/>
            <person name="Muto C."/>
            <person name="Cheng S.J."/>
            <person name="Richter R.A."/>
            <person name="Bruno V.M."/>
            <person name="Liu G."/>
            <person name="Beyhan S."/>
            <person name="Sundermann A.J."/>
            <person name="Mounaud S."/>
            <person name="Pasculle A.W."/>
            <person name="Nierman W.C."/>
            <person name="Driscoll E."/>
            <person name="Cumbie R."/>
            <person name="Clancy C.J."/>
            <person name="Dupont C.L."/>
        </authorList>
    </citation>
    <scope>NUCLEOTIDE SEQUENCE</scope>
    <source>
        <strain evidence="1">GL11</strain>
    </source>
</reference>
<accession>A0A9P6WX95</accession>
<name>A0A9P6WX95_RHIOR</name>
<dbReference type="OrthoDB" id="2274850at2759"/>
<comment type="caution">
    <text evidence="1">The sequence shown here is derived from an EMBL/GenBank/DDBJ whole genome shotgun (WGS) entry which is preliminary data.</text>
</comment>
<dbReference type="AlphaFoldDB" id="A0A9P6WX95"/>
<keyword evidence="2" id="KW-1185">Reference proteome</keyword>
<sequence length="462" mass="55063">MPFAVLYIIVRVLFDAIRYSLYYTLWTIEQSLPYIDDWLFDTLTVWLPAKVNEWSEWWKDKGKPAYLIYQDHFYQHTLPALIQLMENAFVNLYRLGCVCQSLASELIDIWTKFVNGHDWNQLVDDLSEVAYRAICQPMMTVTTSIIRLCQLIYRGTKYLYLSMKADIVWAATEAVPRMYDYVISTRLVHLLSAVFDLLNKQLLRIILGIRDHLLAPTLGRALSWLVRGIDYVLLLLQTNKFQQRLERVCRFLIPQTTWVITEIWRMVSDLWTVIRMIHYQLIYPAYLVYVKHVMPRLSVGYHQMRDRLIQLYKRQIHPAWLYLIPYIRTPIIQIYIFIRPLGNLTQAISTELIKWSLRLGSCMQVGIIQFFQLFAVYMHQLYEVLQQWLMKQAPLLSKLLQHCLDKIYAYNWQGMKDDLMNNGFILYQWISEECNLIYASIERSLVVWVNEQASMTNEKKME</sequence>
<proteinExistence type="predicted"/>
<protein>
    <submittedName>
        <fullName evidence="1">Uncharacterized protein</fullName>
    </submittedName>
</protein>
<dbReference type="Proteomes" id="UP000716291">
    <property type="component" value="Unassembled WGS sequence"/>
</dbReference>
<evidence type="ECO:0000313" key="1">
    <source>
        <dbReference type="EMBL" id="KAG1300790.1"/>
    </source>
</evidence>
<dbReference type="EMBL" id="JAANQT010003735">
    <property type="protein sequence ID" value="KAG1300790.1"/>
    <property type="molecule type" value="Genomic_DNA"/>
</dbReference>
<gene>
    <name evidence="1" type="ORF">G6F64_012381</name>
</gene>